<evidence type="ECO:0000313" key="3">
    <source>
        <dbReference type="EMBL" id="MFC0049684.1"/>
    </source>
</evidence>
<comment type="caution">
    <text evidence="3">The sequence shown here is derived from an EMBL/GenBank/DDBJ whole genome shotgun (WGS) entry which is preliminary data.</text>
</comment>
<dbReference type="InterPro" id="IPR001387">
    <property type="entry name" value="Cro/C1-type_HTH"/>
</dbReference>
<evidence type="ECO:0000256" key="1">
    <source>
        <dbReference type="SAM" id="Phobius"/>
    </source>
</evidence>
<keyword evidence="4" id="KW-1185">Reference proteome</keyword>
<dbReference type="PROSITE" id="PS50943">
    <property type="entry name" value="HTH_CROC1"/>
    <property type="match status" value="1"/>
</dbReference>
<keyword evidence="1" id="KW-0472">Membrane</keyword>
<reference evidence="3 4" key="1">
    <citation type="submission" date="2024-09" db="EMBL/GenBank/DDBJ databases">
        <authorList>
            <person name="Sun Q."/>
            <person name="Mori K."/>
        </authorList>
    </citation>
    <scope>NUCLEOTIDE SEQUENCE [LARGE SCALE GENOMIC DNA]</scope>
    <source>
        <strain evidence="3 4">KCTC 23315</strain>
    </source>
</reference>
<dbReference type="Pfam" id="PF01381">
    <property type="entry name" value="HTH_3"/>
    <property type="match status" value="1"/>
</dbReference>
<organism evidence="3 4">
    <name type="scientific">Rheinheimera tilapiae</name>
    <dbReference type="NCBI Taxonomy" id="875043"/>
    <lineage>
        <taxon>Bacteria</taxon>
        <taxon>Pseudomonadati</taxon>
        <taxon>Pseudomonadota</taxon>
        <taxon>Gammaproteobacteria</taxon>
        <taxon>Chromatiales</taxon>
        <taxon>Chromatiaceae</taxon>
        <taxon>Rheinheimera</taxon>
    </lineage>
</organism>
<dbReference type="SUPFAM" id="SSF47413">
    <property type="entry name" value="lambda repressor-like DNA-binding domains"/>
    <property type="match status" value="1"/>
</dbReference>
<keyword evidence="1" id="KW-1133">Transmembrane helix</keyword>
<sequence length="104" mass="11208">MQLNPQLIKQLRTERGWTQQQLAEICAISLRTVQRVELQGLGSLETCKALATAFSIPREQLLEQDKAGAGQATTAPAGNTTLWVGLAFFIGIVGGSGLTLWLGR</sequence>
<proteinExistence type="predicted"/>
<evidence type="ECO:0000259" key="2">
    <source>
        <dbReference type="PROSITE" id="PS50943"/>
    </source>
</evidence>
<accession>A0ABV6BFN4</accession>
<feature type="transmembrane region" description="Helical" evidence="1">
    <location>
        <begin position="82"/>
        <end position="102"/>
    </location>
</feature>
<dbReference type="Proteomes" id="UP001589813">
    <property type="component" value="Unassembled WGS sequence"/>
</dbReference>
<evidence type="ECO:0000313" key="4">
    <source>
        <dbReference type="Proteomes" id="UP001589813"/>
    </source>
</evidence>
<protein>
    <submittedName>
        <fullName evidence="3">Helix-turn-helix domain-containing protein</fullName>
    </submittedName>
</protein>
<dbReference type="SMART" id="SM00530">
    <property type="entry name" value="HTH_XRE"/>
    <property type="match status" value="1"/>
</dbReference>
<name>A0ABV6BFN4_9GAMM</name>
<dbReference type="EMBL" id="JBHLXP010000004">
    <property type="protein sequence ID" value="MFC0049684.1"/>
    <property type="molecule type" value="Genomic_DNA"/>
</dbReference>
<gene>
    <name evidence="3" type="ORF">ACFFJP_15405</name>
</gene>
<feature type="domain" description="HTH cro/C1-type" evidence="2">
    <location>
        <begin position="8"/>
        <end position="61"/>
    </location>
</feature>
<dbReference type="Gene3D" id="1.10.260.40">
    <property type="entry name" value="lambda repressor-like DNA-binding domains"/>
    <property type="match status" value="1"/>
</dbReference>
<dbReference type="CDD" id="cd00093">
    <property type="entry name" value="HTH_XRE"/>
    <property type="match status" value="1"/>
</dbReference>
<dbReference type="RefSeq" id="WP_377246010.1">
    <property type="nucleotide sequence ID" value="NZ_JBHLXP010000004.1"/>
</dbReference>
<keyword evidence="1" id="KW-0812">Transmembrane</keyword>
<dbReference type="InterPro" id="IPR010982">
    <property type="entry name" value="Lambda_DNA-bd_dom_sf"/>
</dbReference>